<dbReference type="Proteomes" id="UP001163850">
    <property type="component" value="Unassembled WGS sequence"/>
</dbReference>
<sequence>MSAFICSVCTIRGRHQMFCTDHNQWVPRGVEELHLQAWAYKNAQTLIERKAIFETHSVRWSSLWLLDYWNPTRMLVIDTMHCILEGLVHYHCRHVLRLDASSPKLNAEGFRYAFEWPWMPYDHETVPTELRLQDKHILMVAKIQQTLCLALAGSNAITLDRMWTRLDNQSTQGALKYVVHSLELTVSLSNVNQVISSLYVDRRLKQPLSSDAYIINTGTPETLTHIQKVIRETVTPSWLNSVPKNFGEPKAGSIKADEWRTLSVLYLPITLITLWGDDDGLAPSNDESDSGYLFKALEHTMALFQATVIVCRYTMTASRTDAYRKYIDSWVNDLRTLYPHTRQGVPRPNIHAAGHVYDFLLLFGPVVSWWCFPFERLIGALQKINTNDHIGGEMESTIVRTVARTANLRRWLRRRDCPEAIRQLKVLFDKCFVPANAPSSSDEFVEQKGPHRAYVKHNGVNLSPSDTHAGNANIIYRPSASEPPVAGQVQRIENIHTSDGKNTDVRIHVRRYNPISKALYDPFLRYPHLLAKSYSTSLNAQVDVIDLDDVIAHAAHYDYSHGRSVLVNMSRA</sequence>
<comment type="caution">
    <text evidence="1">The sequence shown here is derived from an EMBL/GenBank/DDBJ whole genome shotgun (WGS) entry which is preliminary data.</text>
</comment>
<gene>
    <name evidence="1" type="ORF">F5890DRAFT_1421006</name>
</gene>
<protein>
    <submittedName>
        <fullName evidence="1">Uncharacterized protein</fullName>
    </submittedName>
</protein>
<evidence type="ECO:0000313" key="2">
    <source>
        <dbReference type="Proteomes" id="UP001163850"/>
    </source>
</evidence>
<proteinExistence type="predicted"/>
<accession>A0AA38PQW6</accession>
<dbReference type="AlphaFoldDB" id="A0AA38PQW6"/>
<name>A0AA38PQW6_9AGAR</name>
<dbReference type="PANTHER" id="PTHR46579">
    <property type="entry name" value="F5/8 TYPE C DOMAIN-CONTAINING PROTEIN-RELATED"/>
    <property type="match status" value="1"/>
</dbReference>
<reference evidence="1" key="1">
    <citation type="submission" date="2022-08" db="EMBL/GenBank/DDBJ databases">
        <authorList>
            <consortium name="DOE Joint Genome Institute"/>
            <person name="Min B."/>
            <person name="Riley R."/>
            <person name="Sierra-Patev S."/>
            <person name="Naranjo-Ortiz M."/>
            <person name="Looney B."/>
            <person name="Konkel Z."/>
            <person name="Slot J.C."/>
            <person name="Sakamoto Y."/>
            <person name="Steenwyk J.L."/>
            <person name="Rokas A."/>
            <person name="Carro J."/>
            <person name="Camarero S."/>
            <person name="Ferreira P."/>
            <person name="Molpeceres G."/>
            <person name="Ruiz-Duenas F.J."/>
            <person name="Serrano A."/>
            <person name="Henrissat B."/>
            <person name="Drula E."/>
            <person name="Hughes K.W."/>
            <person name="Mata J.L."/>
            <person name="Ishikawa N.K."/>
            <person name="Vargas-Isla R."/>
            <person name="Ushijima S."/>
            <person name="Smith C.A."/>
            <person name="Ahrendt S."/>
            <person name="Andreopoulos W."/>
            <person name="He G."/>
            <person name="Labutti K."/>
            <person name="Lipzen A."/>
            <person name="Ng V."/>
            <person name="Sandor L."/>
            <person name="Barry K."/>
            <person name="Martinez A.T."/>
            <person name="Xiao Y."/>
            <person name="Gibbons J.G."/>
            <person name="Terashima K."/>
            <person name="Hibbett D.S."/>
            <person name="Grigoriev I.V."/>
        </authorList>
    </citation>
    <scope>NUCLEOTIDE SEQUENCE</scope>
    <source>
        <strain evidence="1">TFB7829</strain>
    </source>
</reference>
<dbReference type="PANTHER" id="PTHR46579:SF1">
    <property type="entry name" value="F5_8 TYPE C DOMAIN-CONTAINING PROTEIN"/>
    <property type="match status" value="1"/>
</dbReference>
<evidence type="ECO:0000313" key="1">
    <source>
        <dbReference type="EMBL" id="KAJ3979658.1"/>
    </source>
</evidence>
<dbReference type="EMBL" id="MU802294">
    <property type="protein sequence ID" value="KAJ3979658.1"/>
    <property type="molecule type" value="Genomic_DNA"/>
</dbReference>
<organism evidence="1 2">
    <name type="scientific">Lentinula detonsa</name>
    <dbReference type="NCBI Taxonomy" id="2804962"/>
    <lineage>
        <taxon>Eukaryota</taxon>
        <taxon>Fungi</taxon>
        <taxon>Dikarya</taxon>
        <taxon>Basidiomycota</taxon>
        <taxon>Agaricomycotina</taxon>
        <taxon>Agaricomycetes</taxon>
        <taxon>Agaricomycetidae</taxon>
        <taxon>Agaricales</taxon>
        <taxon>Marasmiineae</taxon>
        <taxon>Omphalotaceae</taxon>
        <taxon>Lentinula</taxon>
    </lineage>
</organism>